<dbReference type="EMBL" id="AMQN01005448">
    <property type="status" value="NOT_ANNOTATED_CDS"/>
    <property type="molecule type" value="Genomic_DNA"/>
</dbReference>
<evidence type="ECO:0000313" key="1">
    <source>
        <dbReference type="EMBL" id="ELU12335.1"/>
    </source>
</evidence>
<proteinExistence type="predicted"/>
<dbReference type="AlphaFoldDB" id="R7V9C3"/>
<dbReference type="Proteomes" id="UP000014760">
    <property type="component" value="Unassembled WGS sequence"/>
</dbReference>
<gene>
    <name evidence="1" type="ORF">CAPTEDRAFT_220197</name>
</gene>
<protein>
    <submittedName>
        <fullName evidence="1 2">Uncharacterized protein</fullName>
    </submittedName>
</protein>
<evidence type="ECO:0000313" key="3">
    <source>
        <dbReference type="Proteomes" id="UP000014760"/>
    </source>
</evidence>
<accession>R7V9C3</accession>
<evidence type="ECO:0000313" key="2">
    <source>
        <dbReference type="EnsemblMetazoa" id="CapteP220197"/>
    </source>
</evidence>
<dbReference type="EnsemblMetazoa" id="CapteT220197">
    <property type="protein sequence ID" value="CapteP220197"/>
    <property type="gene ID" value="CapteG220197"/>
</dbReference>
<keyword evidence="3" id="KW-1185">Reference proteome</keyword>
<dbReference type="InterPro" id="IPR036322">
    <property type="entry name" value="WD40_repeat_dom_sf"/>
</dbReference>
<organism evidence="1">
    <name type="scientific">Capitella teleta</name>
    <name type="common">Polychaete worm</name>
    <dbReference type="NCBI Taxonomy" id="283909"/>
    <lineage>
        <taxon>Eukaryota</taxon>
        <taxon>Metazoa</taxon>
        <taxon>Spiralia</taxon>
        <taxon>Lophotrochozoa</taxon>
        <taxon>Annelida</taxon>
        <taxon>Polychaeta</taxon>
        <taxon>Sedentaria</taxon>
        <taxon>Scolecida</taxon>
        <taxon>Capitellidae</taxon>
        <taxon>Capitella</taxon>
    </lineage>
</organism>
<name>R7V9C3_CAPTE</name>
<reference evidence="2" key="3">
    <citation type="submission" date="2015-06" db="UniProtKB">
        <authorList>
            <consortium name="EnsemblMetazoa"/>
        </authorList>
    </citation>
    <scope>IDENTIFICATION</scope>
</reference>
<reference evidence="3" key="1">
    <citation type="submission" date="2012-12" db="EMBL/GenBank/DDBJ databases">
        <authorList>
            <person name="Hellsten U."/>
            <person name="Grimwood J."/>
            <person name="Chapman J.A."/>
            <person name="Shapiro H."/>
            <person name="Aerts A."/>
            <person name="Otillar R.P."/>
            <person name="Terry A.Y."/>
            <person name="Boore J.L."/>
            <person name="Simakov O."/>
            <person name="Marletaz F."/>
            <person name="Cho S.-J."/>
            <person name="Edsinger-Gonzales E."/>
            <person name="Havlak P."/>
            <person name="Kuo D.-H."/>
            <person name="Larsson T."/>
            <person name="Lv J."/>
            <person name="Arendt D."/>
            <person name="Savage R."/>
            <person name="Osoegawa K."/>
            <person name="de Jong P."/>
            <person name="Lindberg D.R."/>
            <person name="Seaver E.C."/>
            <person name="Weisblat D.A."/>
            <person name="Putnam N.H."/>
            <person name="Grigoriev I.V."/>
            <person name="Rokhsar D.S."/>
        </authorList>
    </citation>
    <scope>NUCLEOTIDE SEQUENCE</scope>
    <source>
        <strain evidence="3">I ESC-2004</strain>
    </source>
</reference>
<dbReference type="SUPFAM" id="SSF50978">
    <property type="entry name" value="WD40 repeat-like"/>
    <property type="match status" value="1"/>
</dbReference>
<dbReference type="OrthoDB" id="10464748at2759"/>
<sequence>MEGVCVNLSAEGVILRNLKGAMYKMTVNPLESKVISMSSHGNYIFVGIANQGCHIYKLSGNKIEFLNKISSPIITANNDSDMNCHEMRSSPHHLVYIQEMDLETSVCVHLMEDILSGELTPVKTLPLARKAPLIMEPQLKFLVMGGIAWISSWTSANEDSTEQASDESHVRVLSLDDLECVADWKAVQNGVGLLRALQTDEHSLLGVSDTRAGLKVYDLREATEKGEFVLLYQVPVDEIRNFRLVGNFVAVFHKFEPNVSFWNMKEKRTILCINIQDQMKQLAEEFLEDEDDDAGLFGDDDDHVTAVTHVPSDEDYILIYGTKSGCVFGMSVLQRTKLFNIPCPHEAALEEPTQRKDVQAIAFVPPGKLAVCYEKYGFTTLDFSPENPPDRPPTRCQKRV</sequence>
<dbReference type="HOGENOM" id="CLU_689365_0_0_1"/>
<dbReference type="EMBL" id="KB296055">
    <property type="protein sequence ID" value="ELU12335.1"/>
    <property type="molecule type" value="Genomic_DNA"/>
</dbReference>
<reference evidence="1 3" key="2">
    <citation type="journal article" date="2013" name="Nature">
        <title>Insights into bilaterian evolution from three spiralian genomes.</title>
        <authorList>
            <person name="Simakov O."/>
            <person name="Marletaz F."/>
            <person name="Cho S.J."/>
            <person name="Edsinger-Gonzales E."/>
            <person name="Havlak P."/>
            <person name="Hellsten U."/>
            <person name="Kuo D.H."/>
            <person name="Larsson T."/>
            <person name="Lv J."/>
            <person name="Arendt D."/>
            <person name="Savage R."/>
            <person name="Osoegawa K."/>
            <person name="de Jong P."/>
            <person name="Grimwood J."/>
            <person name="Chapman J.A."/>
            <person name="Shapiro H."/>
            <person name="Aerts A."/>
            <person name="Otillar R.P."/>
            <person name="Terry A.Y."/>
            <person name="Boore J.L."/>
            <person name="Grigoriev I.V."/>
            <person name="Lindberg D.R."/>
            <person name="Seaver E.C."/>
            <person name="Weisblat D.A."/>
            <person name="Putnam N.H."/>
            <person name="Rokhsar D.S."/>
        </authorList>
    </citation>
    <scope>NUCLEOTIDE SEQUENCE</scope>
    <source>
        <strain evidence="1 3">I ESC-2004</strain>
    </source>
</reference>